<dbReference type="Proteomes" id="UP000503197">
    <property type="component" value="Chromosome"/>
</dbReference>
<evidence type="ECO:0000313" key="2">
    <source>
        <dbReference type="EMBL" id="BCA93485.1"/>
    </source>
</evidence>
<keyword evidence="1" id="KW-0472">Membrane</keyword>
<proteinExistence type="predicted"/>
<evidence type="ECO:0000256" key="1">
    <source>
        <dbReference type="SAM" id="Phobius"/>
    </source>
</evidence>
<protein>
    <submittedName>
        <fullName evidence="2">Uncharacterized protein</fullName>
    </submittedName>
</protein>
<name>A0A6F8SYK0_9GAMM</name>
<gene>
    <name evidence="2" type="ORF">HMSLTHF_32600</name>
</gene>
<keyword evidence="1" id="KW-0812">Transmembrane</keyword>
<feature type="transmembrane region" description="Helical" evidence="1">
    <location>
        <begin position="20"/>
        <end position="47"/>
    </location>
</feature>
<dbReference type="AlphaFoldDB" id="A0A6F8SYK0"/>
<evidence type="ECO:0000313" key="3">
    <source>
        <dbReference type="Proteomes" id="UP000503197"/>
    </source>
</evidence>
<organism evidence="2 3">
    <name type="scientific">Vreelandella aquamarina</name>
    <dbReference type="NCBI Taxonomy" id="77097"/>
    <lineage>
        <taxon>Bacteria</taxon>
        <taxon>Pseudomonadati</taxon>
        <taxon>Pseudomonadota</taxon>
        <taxon>Gammaproteobacteria</taxon>
        <taxon>Oceanospirillales</taxon>
        <taxon>Halomonadaceae</taxon>
        <taxon>Vreelandella</taxon>
    </lineage>
</organism>
<keyword evidence="1" id="KW-1133">Transmembrane helix</keyword>
<reference evidence="2 3" key="1">
    <citation type="submission" date="2020-02" db="EMBL/GenBank/DDBJ databases">
        <title>Complete Genome Sequence of Halomonas meridiana strain BAA-801, Isolated from Deep Sea Thermal Vent.</title>
        <authorList>
            <person name="Takahashi Y."/>
            <person name="Takahashi H."/>
            <person name="Galipon J."/>
            <person name="Arakawa K."/>
        </authorList>
    </citation>
    <scope>NUCLEOTIDE SEQUENCE [LARGE SCALE GENOMIC DNA]</scope>
    <source>
        <strain evidence="2 3">Slthf1</strain>
    </source>
</reference>
<accession>A0A6F8SYK0</accession>
<dbReference type="EMBL" id="AP022821">
    <property type="protein sequence ID" value="BCA93485.1"/>
    <property type="molecule type" value="Genomic_DNA"/>
</dbReference>
<sequence length="78" mass="7911">MPGPLVADVLPLFEEVDAAGVAVAVGLVSASVALVSFGALACAVLAVPDVGALAFEALVVEALEPLLLRRRERLFLAA</sequence>